<evidence type="ECO:0000256" key="4">
    <source>
        <dbReference type="ARBA" id="ARBA00022692"/>
    </source>
</evidence>
<dbReference type="STRING" id="60547.GCA_000751215_05372"/>
<proteinExistence type="inferred from homology"/>
<dbReference type="AlphaFoldDB" id="A0A069PKN8"/>
<dbReference type="RefSeq" id="WP_035937627.1">
    <property type="nucleotide sequence ID" value="NZ_CADFFX010000012.1"/>
</dbReference>
<keyword evidence="4 9" id="KW-0812">Transmembrane</keyword>
<keyword evidence="6 9" id="KW-1133">Transmembrane helix</keyword>
<keyword evidence="3" id="KW-1003">Cell membrane</keyword>
<evidence type="ECO:0000256" key="7">
    <source>
        <dbReference type="ARBA" id="ARBA00023136"/>
    </source>
</evidence>
<dbReference type="EMBL" id="JFHC01000029">
    <property type="protein sequence ID" value="KDR41268.1"/>
    <property type="molecule type" value="Genomic_DNA"/>
</dbReference>
<evidence type="ECO:0000256" key="5">
    <source>
        <dbReference type="ARBA" id="ARBA00022970"/>
    </source>
</evidence>
<evidence type="ECO:0000256" key="8">
    <source>
        <dbReference type="ARBA" id="ARBA00037998"/>
    </source>
</evidence>
<gene>
    <name evidence="10" type="ORF">BG61_18225</name>
</gene>
<feature type="transmembrane region" description="Helical" evidence="9">
    <location>
        <begin position="136"/>
        <end position="160"/>
    </location>
</feature>
<dbReference type="GO" id="GO:0005886">
    <property type="term" value="C:plasma membrane"/>
    <property type="evidence" value="ECO:0007669"/>
    <property type="project" value="UniProtKB-SubCell"/>
</dbReference>
<feature type="transmembrane region" description="Helical" evidence="9">
    <location>
        <begin position="258"/>
        <end position="278"/>
    </location>
</feature>
<name>A0A069PKN8_9BURK</name>
<keyword evidence="2" id="KW-0813">Transport</keyword>
<organism evidence="10 11">
    <name type="scientific">Caballeronia glathei</name>
    <dbReference type="NCBI Taxonomy" id="60547"/>
    <lineage>
        <taxon>Bacteria</taxon>
        <taxon>Pseudomonadati</taxon>
        <taxon>Pseudomonadota</taxon>
        <taxon>Betaproteobacteria</taxon>
        <taxon>Burkholderiales</taxon>
        <taxon>Burkholderiaceae</taxon>
        <taxon>Caballeronia</taxon>
    </lineage>
</organism>
<feature type="transmembrane region" description="Helical" evidence="9">
    <location>
        <begin position="62"/>
        <end position="82"/>
    </location>
</feature>
<feature type="transmembrane region" description="Helical" evidence="9">
    <location>
        <begin position="94"/>
        <end position="116"/>
    </location>
</feature>
<keyword evidence="7 9" id="KW-0472">Membrane</keyword>
<feature type="transmembrane region" description="Helical" evidence="9">
    <location>
        <begin position="223"/>
        <end position="251"/>
    </location>
</feature>
<dbReference type="InterPro" id="IPR052157">
    <property type="entry name" value="BCAA_transport_permease"/>
</dbReference>
<feature type="transmembrane region" description="Helical" evidence="9">
    <location>
        <begin position="37"/>
        <end position="56"/>
    </location>
</feature>
<dbReference type="CDD" id="cd06582">
    <property type="entry name" value="TM_PBP1_LivH_like"/>
    <property type="match status" value="1"/>
</dbReference>
<dbReference type="PANTHER" id="PTHR11795">
    <property type="entry name" value="BRANCHED-CHAIN AMINO ACID TRANSPORT SYSTEM PERMEASE PROTEIN LIVH"/>
    <property type="match status" value="1"/>
</dbReference>
<evidence type="ECO:0000256" key="3">
    <source>
        <dbReference type="ARBA" id="ARBA00022475"/>
    </source>
</evidence>
<dbReference type="GO" id="GO:0006865">
    <property type="term" value="P:amino acid transport"/>
    <property type="evidence" value="ECO:0007669"/>
    <property type="project" value="UniProtKB-KW"/>
</dbReference>
<comment type="similarity">
    <text evidence="8">Belongs to the binding-protein-dependent transport system permease family. LivHM subfamily.</text>
</comment>
<evidence type="ECO:0000256" key="6">
    <source>
        <dbReference type="ARBA" id="ARBA00022989"/>
    </source>
</evidence>
<dbReference type="Pfam" id="PF02653">
    <property type="entry name" value="BPD_transp_2"/>
    <property type="match status" value="1"/>
</dbReference>
<evidence type="ECO:0000313" key="10">
    <source>
        <dbReference type="EMBL" id="KDR41268.1"/>
    </source>
</evidence>
<keyword evidence="5" id="KW-0029">Amino-acid transport</keyword>
<feature type="transmembrane region" description="Helical" evidence="9">
    <location>
        <begin position="192"/>
        <end position="211"/>
    </location>
</feature>
<accession>A0A069PKN8</accession>
<dbReference type="Proteomes" id="UP000027466">
    <property type="component" value="Unassembled WGS sequence"/>
</dbReference>
<sequence>MFTPAVLAQISVDGIGLSAIYILIALGFTLLFGIMRVVNFAHGAFAMLGGYALYFLYGNMGLPYLVAAPVAALAVATVALILERIVYRFFYQKMFQSMIGLLGLDMALMFTAVILWNAEERSVPPATDTLVQFGNVIFPAQKLIIAGIAAAALLAFYVFTRYSRYGLAMRAAAQDVSIAEAQGVNSTFIYKLAFFIAIFMAALAGGFYAQTYALSPFVGEPQLMIAFVVVILGGMGSIPGVALGGLLLGFANSFLGTFYGNATSVFVSFGAVILLLIFRPWGLLGAKEA</sequence>
<comment type="caution">
    <text evidence="10">The sequence shown here is derived from an EMBL/GenBank/DDBJ whole genome shotgun (WGS) entry which is preliminary data.</text>
</comment>
<evidence type="ECO:0000256" key="2">
    <source>
        <dbReference type="ARBA" id="ARBA00022448"/>
    </source>
</evidence>
<feature type="transmembrane region" description="Helical" evidence="9">
    <location>
        <begin position="6"/>
        <end position="30"/>
    </location>
</feature>
<dbReference type="InterPro" id="IPR001851">
    <property type="entry name" value="ABC_transp_permease"/>
</dbReference>
<evidence type="ECO:0000313" key="11">
    <source>
        <dbReference type="Proteomes" id="UP000027466"/>
    </source>
</evidence>
<keyword evidence="11" id="KW-1185">Reference proteome</keyword>
<dbReference type="PANTHER" id="PTHR11795:SF445">
    <property type="entry name" value="AMINO ACID ABC TRANSPORTER PERMEASE PROTEIN"/>
    <property type="match status" value="1"/>
</dbReference>
<evidence type="ECO:0000256" key="1">
    <source>
        <dbReference type="ARBA" id="ARBA00004651"/>
    </source>
</evidence>
<evidence type="ECO:0000256" key="9">
    <source>
        <dbReference type="SAM" id="Phobius"/>
    </source>
</evidence>
<dbReference type="GO" id="GO:0022857">
    <property type="term" value="F:transmembrane transporter activity"/>
    <property type="evidence" value="ECO:0007669"/>
    <property type="project" value="InterPro"/>
</dbReference>
<reference evidence="10 11" key="1">
    <citation type="submission" date="2014-03" db="EMBL/GenBank/DDBJ databases">
        <title>Draft Genome Sequences of Four Burkholderia Strains.</title>
        <authorList>
            <person name="Liu X.Y."/>
            <person name="Li C.X."/>
            <person name="Xu J.H."/>
        </authorList>
    </citation>
    <scope>NUCLEOTIDE SEQUENCE [LARGE SCALE GENOMIC DNA]</scope>
    <source>
        <strain evidence="10 11">DSM 50014</strain>
    </source>
</reference>
<comment type="subcellular location">
    <subcellularLocation>
        <location evidence="1">Cell membrane</location>
        <topology evidence="1">Multi-pass membrane protein</topology>
    </subcellularLocation>
</comment>
<protein>
    <submittedName>
        <fullName evidence="10">ABC transporter permease</fullName>
    </submittedName>
</protein>